<keyword evidence="8" id="KW-0539">Nucleus</keyword>
<dbReference type="RefSeq" id="XP_053023570.1">
    <property type="nucleotide sequence ID" value="XM_053172318.1"/>
</dbReference>
<keyword evidence="4" id="KW-0862">Zinc</keyword>
<dbReference type="InterPro" id="IPR052035">
    <property type="entry name" value="ZnF_BED_domain_contain"/>
</dbReference>
<keyword evidence="3 9" id="KW-0863">Zinc-finger</keyword>
<dbReference type="SUPFAM" id="SSF53098">
    <property type="entry name" value="Ribonuclease H-like"/>
    <property type="match status" value="1"/>
</dbReference>
<dbReference type="GeneID" id="77813213"/>
<dbReference type="SUPFAM" id="SSF57667">
    <property type="entry name" value="beta-beta-alpha zinc fingers"/>
    <property type="match status" value="1"/>
</dbReference>
<dbReference type="InterPro" id="IPR012337">
    <property type="entry name" value="RNaseH-like_sf"/>
</dbReference>
<accession>A0ABY7CSL4</accession>
<dbReference type="PANTHER" id="PTHR46481">
    <property type="entry name" value="ZINC FINGER BED DOMAIN-CONTAINING PROTEIN 4"/>
    <property type="match status" value="1"/>
</dbReference>
<evidence type="ECO:0000256" key="7">
    <source>
        <dbReference type="ARBA" id="ARBA00023163"/>
    </source>
</evidence>
<reference evidence="12" key="1">
    <citation type="submission" date="2022-10" db="EMBL/GenBank/DDBJ databases">
        <title>Puccinia triticina Genome sequencing and assembly.</title>
        <authorList>
            <person name="Li C."/>
        </authorList>
    </citation>
    <scope>NUCLEOTIDE SEQUENCE</scope>
    <source>
        <strain evidence="12">Pt15</strain>
    </source>
</reference>
<dbReference type="InterPro" id="IPR036236">
    <property type="entry name" value="Znf_C2H2_sf"/>
</dbReference>
<evidence type="ECO:0000256" key="10">
    <source>
        <dbReference type="SAM" id="MobiDB-lite"/>
    </source>
</evidence>
<keyword evidence="5" id="KW-0805">Transcription regulation</keyword>
<dbReference type="SMART" id="SM00614">
    <property type="entry name" value="ZnF_BED"/>
    <property type="match status" value="1"/>
</dbReference>
<evidence type="ECO:0000256" key="2">
    <source>
        <dbReference type="ARBA" id="ARBA00022723"/>
    </source>
</evidence>
<sequence length="563" mass="63726">MEPTDKPTGVQLAWPIKQSSRPPTPARTSQAEVPKGEQSSAKRRKTSDIWNHFTKTNDGTTTKAICLSCGSTLSAQSSAGTNHLWRHHHRCKAEPRQSLLIPRQSVSQLDRMPRFNQDAIRESLAKMIVALQFPFSMVEDQSFREFVAPLQPKFKMIDQATLQEDCMNLHKKRKAVIAKQLDEQHGKIALTVERWSCQYTSSYLKISAQYINPDWKLINRTIGFRLLPEPIDENVIVECITNVLEDWKLVNKCGSITAESSISTDRAVKKIREILHERQILEPGEGYFHMGCGAAAIKQIAQDAFKTTQEVITKLRQVVRLVTYSDASEESFKEVAINCGLPLTNIPSRDIVDRWDSTYSMISDALNFQRAFEHLQATKPEYLDGPTATEWLHLETIKDALEVFHDAAGSLSSTDSPSANRSYLSMKKIERYLSKPEHYENNHSINIISPMANAFEKYWGTIQEFSEIASILDPRLKLQYLEFSLVKQHGAAVIQEKLAIAKNRLSTMFQTYLPGNPAVECDLKTNDAKAQGKNVDDDIDEFQKYLAGTTMIQTPYGILNLNV</sequence>
<dbReference type="InterPro" id="IPR025525">
    <property type="entry name" value="hAT-like_transposase_RNase-H"/>
</dbReference>
<dbReference type="SUPFAM" id="SSF140996">
    <property type="entry name" value="Hermes dimerisation domain"/>
    <property type="match status" value="1"/>
</dbReference>
<dbReference type="Proteomes" id="UP001164743">
    <property type="component" value="Chromosome 9A"/>
</dbReference>
<gene>
    <name evidence="12" type="ORF">PtA15_9A140</name>
</gene>
<keyword evidence="2" id="KW-0479">Metal-binding</keyword>
<dbReference type="InterPro" id="IPR003656">
    <property type="entry name" value="Znf_BED"/>
</dbReference>
<feature type="region of interest" description="Disordered" evidence="10">
    <location>
        <begin position="1"/>
        <end position="48"/>
    </location>
</feature>
<dbReference type="EMBL" id="CP110429">
    <property type="protein sequence ID" value="WAQ88015.1"/>
    <property type="molecule type" value="Genomic_DNA"/>
</dbReference>
<keyword evidence="13" id="KW-1185">Reference proteome</keyword>
<comment type="subcellular location">
    <subcellularLocation>
        <location evidence="1">Nucleus</location>
    </subcellularLocation>
</comment>
<evidence type="ECO:0000256" key="1">
    <source>
        <dbReference type="ARBA" id="ARBA00004123"/>
    </source>
</evidence>
<dbReference type="Pfam" id="PF14372">
    <property type="entry name" value="hAT-like_RNase-H"/>
    <property type="match status" value="1"/>
</dbReference>
<evidence type="ECO:0000259" key="11">
    <source>
        <dbReference type="PROSITE" id="PS50808"/>
    </source>
</evidence>
<evidence type="ECO:0000256" key="5">
    <source>
        <dbReference type="ARBA" id="ARBA00023015"/>
    </source>
</evidence>
<keyword evidence="6" id="KW-0238">DNA-binding</keyword>
<evidence type="ECO:0000256" key="9">
    <source>
        <dbReference type="PROSITE-ProRule" id="PRU00027"/>
    </source>
</evidence>
<dbReference type="PANTHER" id="PTHR46481:SF10">
    <property type="entry name" value="ZINC FINGER BED DOMAIN-CONTAINING PROTEIN 39"/>
    <property type="match status" value="1"/>
</dbReference>
<organism evidence="12 13">
    <name type="scientific">Puccinia triticina</name>
    <dbReference type="NCBI Taxonomy" id="208348"/>
    <lineage>
        <taxon>Eukaryota</taxon>
        <taxon>Fungi</taxon>
        <taxon>Dikarya</taxon>
        <taxon>Basidiomycota</taxon>
        <taxon>Pucciniomycotina</taxon>
        <taxon>Pucciniomycetes</taxon>
        <taxon>Pucciniales</taxon>
        <taxon>Pucciniaceae</taxon>
        <taxon>Puccinia</taxon>
    </lineage>
</organism>
<evidence type="ECO:0000256" key="8">
    <source>
        <dbReference type="ARBA" id="ARBA00023242"/>
    </source>
</evidence>
<evidence type="ECO:0000313" key="12">
    <source>
        <dbReference type="EMBL" id="WAQ88015.1"/>
    </source>
</evidence>
<evidence type="ECO:0000256" key="4">
    <source>
        <dbReference type="ARBA" id="ARBA00022833"/>
    </source>
</evidence>
<protein>
    <recommendedName>
        <fullName evidence="11">BED-type domain-containing protein</fullName>
    </recommendedName>
</protein>
<proteinExistence type="predicted"/>
<feature type="domain" description="BED-type" evidence="11">
    <location>
        <begin position="44"/>
        <end position="98"/>
    </location>
</feature>
<name>A0ABY7CSL4_9BASI</name>
<keyword evidence="7" id="KW-0804">Transcription</keyword>
<dbReference type="PROSITE" id="PS50808">
    <property type="entry name" value="ZF_BED"/>
    <property type="match status" value="1"/>
</dbReference>
<evidence type="ECO:0000256" key="3">
    <source>
        <dbReference type="ARBA" id="ARBA00022771"/>
    </source>
</evidence>
<evidence type="ECO:0000256" key="6">
    <source>
        <dbReference type="ARBA" id="ARBA00023125"/>
    </source>
</evidence>
<evidence type="ECO:0000313" key="13">
    <source>
        <dbReference type="Proteomes" id="UP001164743"/>
    </source>
</evidence>
<feature type="compositionally biased region" description="Polar residues" evidence="10">
    <location>
        <begin position="17"/>
        <end position="31"/>
    </location>
</feature>